<accession>A0ABS9HXK4</accession>
<evidence type="ECO:0000259" key="2">
    <source>
        <dbReference type="Pfam" id="PF07007"/>
    </source>
</evidence>
<dbReference type="InterPro" id="IPR009739">
    <property type="entry name" value="LprI-like_N"/>
</dbReference>
<sequence length="138" mass="15337">MIARAVLLAGLALGAGSVPTRAGADDIDCAQASATMEIDICMSREYERADVELNTSYKRLRAQLQRFEDEFDCAACTGMSEMLVEAQRHWIAFRDRDCDAVYAHAADGSGRNQALLECLIEHTRTRTRQLDRRIEPAG</sequence>
<dbReference type="RefSeq" id="WP_237056233.1">
    <property type="nucleotide sequence ID" value="NZ_JAKJPO010000014.1"/>
</dbReference>
<reference evidence="3 4" key="2">
    <citation type="submission" date="2022-01" db="EMBL/GenBank/DDBJ databases">
        <title>Lysobacter chinensis sp. nov., a bacterium isolated from cow dung compost.</title>
        <authorList>
            <person name="Liu Y."/>
        </authorList>
    </citation>
    <scope>NUCLEOTIDE SEQUENCE [LARGE SCALE GENOMIC DNA]</scope>
    <source>
        <strain evidence="3 4">TLK-CK17</strain>
    </source>
</reference>
<reference evidence="3 4" key="3">
    <citation type="submission" date="2022-01" db="EMBL/GenBank/DDBJ databases">
        <authorList>
            <person name="Zhou L.Y."/>
        </authorList>
    </citation>
    <scope>NUCLEOTIDE SEQUENCE [LARGE SCALE GENOMIC DNA]</scope>
    <source>
        <strain evidence="3 4">TLK-CK17</strain>
    </source>
</reference>
<dbReference type="Proteomes" id="UP001430796">
    <property type="component" value="Unassembled WGS sequence"/>
</dbReference>
<dbReference type="Pfam" id="PF07007">
    <property type="entry name" value="LprI"/>
    <property type="match status" value="1"/>
</dbReference>
<name>A0ABS9HXK4_9GAMM</name>
<protein>
    <submittedName>
        <fullName evidence="3">Lysozyme inhibitor LprI family protein</fullName>
    </submittedName>
</protein>
<dbReference type="PANTHER" id="PTHR39176:SF1">
    <property type="entry name" value="PERIPLASMIC PROTEIN"/>
    <property type="match status" value="1"/>
</dbReference>
<evidence type="ECO:0000313" key="4">
    <source>
        <dbReference type="Proteomes" id="UP001430796"/>
    </source>
</evidence>
<keyword evidence="1" id="KW-0175">Coiled coil</keyword>
<comment type="caution">
    <text evidence="3">The sequence shown here is derived from an EMBL/GenBank/DDBJ whole genome shotgun (WGS) entry which is preliminary data.</text>
</comment>
<reference evidence="4" key="1">
    <citation type="submission" date="2022-01" db="EMBL/GenBank/DDBJ databases">
        <title>Lysobacter chinensis sp. nov., a bacterium isolated from cow dung compost.</title>
        <authorList>
            <person name="Zhou L.Y."/>
        </authorList>
    </citation>
    <scope>NUCLEOTIDE SEQUENCE [LARGE SCALE GENOMIC DNA]</scope>
    <source>
        <strain evidence="4">TLK-CK17</strain>
    </source>
</reference>
<dbReference type="PANTHER" id="PTHR39176">
    <property type="entry name" value="PERIPLASMIC PROTEIN-RELATED"/>
    <property type="match status" value="1"/>
</dbReference>
<dbReference type="Gene3D" id="1.20.1270.180">
    <property type="match status" value="1"/>
</dbReference>
<organism evidence="3 4">
    <name type="scientific">Marilutibacter chinensis</name>
    <dbReference type="NCBI Taxonomy" id="2912247"/>
    <lineage>
        <taxon>Bacteria</taxon>
        <taxon>Pseudomonadati</taxon>
        <taxon>Pseudomonadota</taxon>
        <taxon>Gammaproteobacteria</taxon>
        <taxon>Lysobacterales</taxon>
        <taxon>Lysobacteraceae</taxon>
        <taxon>Marilutibacter</taxon>
    </lineage>
</organism>
<proteinExistence type="predicted"/>
<feature type="coiled-coil region" evidence="1">
    <location>
        <begin position="50"/>
        <end position="77"/>
    </location>
</feature>
<evidence type="ECO:0000313" key="3">
    <source>
        <dbReference type="EMBL" id="MCF7223286.1"/>
    </source>
</evidence>
<keyword evidence="4" id="KW-1185">Reference proteome</keyword>
<feature type="domain" description="Lysozyme inhibitor LprI-like N-terminal" evidence="2">
    <location>
        <begin position="30"/>
        <end position="130"/>
    </location>
</feature>
<evidence type="ECO:0000256" key="1">
    <source>
        <dbReference type="SAM" id="Coils"/>
    </source>
</evidence>
<dbReference type="EMBL" id="JAKJPO010000014">
    <property type="protein sequence ID" value="MCF7223286.1"/>
    <property type="molecule type" value="Genomic_DNA"/>
</dbReference>
<gene>
    <name evidence="3" type="ORF">L3V18_16030</name>
</gene>